<sequence>MAIDYVMRKCCKGETCIYLVENIQLEDVNFADDIAILCKNNQDMHIKINILSSIVSKVGLQI</sequence>
<name>A0A0B6ZPF2_9EUPU</name>
<gene>
    <name evidence="1" type="primary">ORF73505</name>
</gene>
<evidence type="ECO:0008006" key="2">
    <source>
        <dbReference type="Google" id="ProtNLM"/>
    </source>
</evidence>
<feature type="non-terminal residue" evidence="1">
    <location>
        <position position="62"/>
    </location>
</feature>
<dbReference type="AlphaFoldDB" id="A0A0B6ZPF2"/>
<accession>A0A0B6ZPF2</accession>
<reference evidence="1" key="1">
    <citation type="submission" date="2014-12" db="EMBL/GenBank/DDBJ databases">
        <title>Insight into the proteome of Arion vulgaris.</title>
        <authorList>
            <person name="Aradska J."/>
            <person name="Bulat T."/>
            <person name="Smidak R."/>
            <person name="Sarate P."/>
            <person name="Gangsoo J."/>
            <person name="Sialana F."/>
            <person name="Bilban M."/>
            <person name="Lubec G."/>
        </authorList>
    </citation>
    <scope>NUCLEOTIDE SEQUENCE</scope>
    <source>
        <tissue evidence="1">Skin</tissue>
    </source>
</reference>
<dbReference type="EMBL" id="HACG01023407">
    <property type="protein sequence ID" value="CEK70272.1"/>
    <property type="molecule type" value="Transcribed_RNA"/>
</dbReference>
<proteinExistence type="predicted"/>
<evidence type="ECO:0000313" key="1">
    <source>
        <dbReference type="EMBL" id="CEK70272.1"/>
    </source>
</evidence>
<protein>
    <recommendedName>
        <fullName evidence="2">Reverse transcriptase domain-containing protein</fullName>
    </recommendedName>
</protein>
<organism evidence="1">
    <name type="scientific">Arion vulgaris</name>
    <dbReference type="NCBI Taxonomy" id="1028688"/>
    <lineage>
        <taxon>Eukaryota</taxon>
        <taxon>Metazoa</taxon>
        <taxon>Spiralia</taxon>
        <taxon>Lophotrochozoa</taxon>
        <taxon>Mollusca</taxon>
        <taxon>Gastropoda</taxon>
        <taxon>Heterobranchia</taxon>
        <taxon>Euthyneura</taxon>
        <taxon>Panpulmonata</taxon>
        <taxon>Eupulmonata</taxon>
        <taxon>Stylommatophora</taxon>
        <taxon>Helicina</taxon>
        <taxon>Arionoidea</taxon>
        <taxon>Arionidae</taxon>
        <taxon>Arion</taxon>
    </lineage>
</organism>